<protein>
    <submittedName>
        <fullName evidence="1">Uncharacterized protein</fullName>
    </submittedName>
</protein>
<organism evidence="1">
    <name type="scientific">Arundo donax</name>
    <name type="common">Giant reed</name>
    <name type="synonym">Donax arundinaceus</name>
    <dbReference type="NCBI Taxonomy" id="35708"/>
    <lineage>
        <taxon>Eukaryota</taxon>
        <taxon>Viridiplantae</taxon>
        <taxon>Streptophyta</taxon>
        <taxon>Embryophyta</taxon>
        <taxon>Tracheophyta</taxon>
        <taxon>Spermatophyta</taxon>
        <taxon>Magnoliopsida</taxon>
        <taxon>Liliopsida</taxon>
        <taxon>Poales</taxon>
        <taxon>Poaceae</taxon>
        <taxon>PACMAD clade</taxon>
        <taxon>Arundinoideae</taxon>
        <taxon>Arundineae</taxon>
        <taxon>Arundo</taxon>
    </lineage>
</organism>
<dbReference type="EMBL" id="GBRH01269182">
    <property type="protein sequence ID" value="JAD28713.1"/>
    <property type="molecule type" value="Transcribed_RNA"/>
</dbReference>
<reference evidence="1" key="1">
    <citation type="submission" date="2014-09" db="EMBL/GenBank/DDBJ databases">
        <authorList>
            <person name="Magalhaes I.L.F."/>
            <person name="Oliveira U."/>
            <person name="Santos F.R."/>
            <person name="Vidigal T.H.D.A."/>
            <person name="Brescovit A.D."/>
            <person name="Santos A.J."/>
        </authorList>
    </citation>
    <scope>NUCLEOTIDE SEQUENCE</scope>
    <source>
        <tissue evidence="1">Shoot tissue taken approximately 20 cm above the soil surface</tissue>
    </source>
</reference>
<name>A0A0A8YTE5_ARUDO</name>
<dbReference type="AlphaFoldDB" id="A0A0A8YTE5"/>
<accession>A0A0A8YTE5</accession>
<evidence type="ECO:0000313" key="1">
    <source>
        <dbReference type="EMBL" id="JAD28713.1"/>
    </source>
</evidence>
<dbReference type="Pfam" id="PF00560">
    <property type="entry name" value="LRR_1"/>
    <property type="match status" value="1"/>
</dbReference>
<dbReference type="InterPro" id="IPR032675">
    <property type="entry name" value="LRR_dom_sf"/>
</dbReference>
<proteinExistence type="predicted"/>
<dbReference type="Gene3D" id="3.80.10.10">
    <property type="entry name" value="Ribonuclease Inhibitor"/>
    <property type="match status" value="1"/>
</dbReference>
<dbReference type="SUPFAM" id="SSF52058">
    <property type="entry name" value="L domain-like"/>
    <property type="match status" value="1"/>
</dbReference>
<sequence length="144" mass="15679">MRLLLRNLGRWLLNWICRSHAEGSAVVTGLDALDLSNNRISGEGRPPVDGGCWRGANPAAGPLRKQDLRRLSNFTNCSRVGYLNLSGNLIVGEVVGDYCYCYAMRMLNLSGNHLIGASDVAGLTSLTVGRWRRCGQEEMGKKGA</sequence>
<dbReference type="InterPro" id="IPR001611">
    <property type="entry name" value="Leu-rich_rpt"/>
</dbReference>
<reference evidence="1" key="2">
    <citation type="journal article" date="2015" name="Data Brief">
        <title>Shoot transcriptome of the giant reed, Arundo donax.</title>
        <authorList>
            <person name="Barrero R.A."/>
            <person name="Guerrero F.D."/>
            <person name="Moolhuijzen P."/>
            <person name="Goolsby J.A."/>
            <person name="Tidwell J."/>
            <person name="Bellgard S.E."/>
            <person name="Bellgard M.I."/>
        </authorList>
    </citation>
    <scope>NUCLEOTIDE SEQUENCE</scope>
    <source>
        <tissue evidence="1">Shoot tissue taken approximately 20 cm above the soil surface</tissue>
    </source>
</reference>